<feature type="region of interest" description="Disordered" evidence="11">
    <location>
        <begin position="62"/>
        <end position="82"/>
    </location>
</feature>
<dbReference type="PANTHER" id="PTHR24208:SF127">
    <property type="entry name" value="LIM_HOMEOBOX PROTEIN AWH"/>
    <property type="match status" value="1"/>
</dbReference>
<dbReference type="GO" id="GO:0000981">
    <property type="term" value="F:DNA-binding transcription factor activity, RNA polymerase II-specific"/>
    <property type="evidence" value="ECO:0007669"/>
    <property type="project" value="TreeGrafter"/>
</dbReference>
<dbReference type="GO" id="GO:0046872">
    <property type="term" value="F:metal ion binding"/>
    <property type="evidence" value="ECO:0007669"/>
    <property type="project" value="UniProtKB-KW"/>
</dbReference>
<evidence type="ECO:0000256" key="6">
    <source>
        <dbReference type="ARBA" id="ARBA00023125"/>
    </source>
</evidence>
<evidence type="ECO:0000256" key="3">
    <source>
        <dbReference type="ARBA" id="ARBA00022737"/>
    </source>
</evidence>
<keyword evidence="3" id="KW-0677">Repeat</keyword>
<dbReference type="GO" id="GO:0000977">
    <property type="term" value="F:RNA polymerase II transcription regulatory region sequence-specific DNA binding"/>
    <property type="evidence" value="ECO:0007669"/>
    <property type="project" value="TreeGrafter"/>
</dbReference>
<protein>
    <recommendedName>
        <fullName evidence="12">Homeobox domain-containing protein</fullName>
    </recommendedName>
</protein>
<comment type="subcellular location">
    <subcellularLocation>
        <location evidence="1 9 10">Nucleus</location>
    </subcellularLocation>
</comment>
<keyword evidence="5" id="KW-0440">LIM domain</keyword>
<dbReference type="InterPro" id="IPR001356">
    <property type="entry name" value="HD"/>
</dbReference>
<proteinExistence type="predicted"/>
<keyword evidence="6 9" id="KW-0238">DNA-binding</keyword>
<feature type="compositionally biased region" description="Polar residues" evidence="11">
    <location>
        <begin position="96"/>
        <end position="113"/>
    </location>
</feature>
<evidence type="ECO:0000313" key="13">
    <source>
        <dbReference type="EMBL" id="CDW21313.1"/>
    </source>
</evidence>
<feature type="region of interest" description="Disordered" evidence="11">
    <location>
        <begin position="96"/>
        <end position="121"/>
    </location>
</feature>
<dbReference type="FunFam" id="1.10.10.60:FF:000027">
    <property type="entry name" value="LIM/homeobox protein Lhx9"/>
    <property type="match status" value="1"/>
</dbReference>
<feature type="domain" description="Homeobox" evidence="12">
    <location>
        <begin position="1"/>
        <end position="56"/>
    </location>
</feature>
<organism evidence="13">
    <name type="scientific">Lepeophtheirus salmonis</name>
    <name type="common">Salmon louse</name>
    <name type="synonym">Caligus salmonis</name>
    <dbReference type="NCBI Taxonomy" id="72036"/>
    <lineage>
        <taxon>Eukaryota</taxon>
        <taxon>Metazoa</taxon>
        <taxon>Ecdysozoa</taxon>
        <taxon>Arthropoda</taxon>
        <taxon>Crustacea</taxon>
        <taxon>Multicrustacea</taxon>
        <taxon>Hexanauplia</taxon>
        <taxon>Copepoda</taxon>
        <taxon>Siphonostomatoida</taxon>
        <taxon>Caligidae</taxon>
        <taxon>Lepeophtheirus</taxon>
    </lineage>
</organism>
<evidence type="ECO:0000256" key="1">
    <source>
        <dbReference type="ARBA" id="ARBA00004123"/>
    </source>
</evidence>
<evidence type="ECO:0000256" key="11">
    <source>
        <dbReference type="SAM" id="MobiDB-lite"/>
    </source>
</evidence>
<dbReference type="CDD" id="cd00086">
    <property type="entry name" value="homeodomain"/>
    <property type="match status" value="1"/>
</dbReference>
<evidence type="ECO:0000256" key="7">
    <source>
        <dbReference type="ARBA" id="ARBA00023155"/>
    </source>
</evidence>
<evidence type="ECO:0000256" key="9">
    <source>
        <dbReference type="PROSITE-ProRule" id="PRU00108"/>
    </source>
</evidence>
<dbReference type="InterPro" id="IPR009057">
    <property type="entry name" value="Homeodomain-like_sf"/>
</dbReference>
<evidence type="ECO:0000259" key="12">
    <source>
        <dbReference type="PROSITE" id="PS50071"/>
    </source>
</evidence>
<sequence>MRTTFTEEQIQILQANFQIDSNPDGQDLERIAQITGLSKRVTQVWFQNCRARQKKYTMPCSKRSISTKGLSPVPKDQCSSTPPAVDLHVMYSSFRAQTDGNNTDDLSQDSIGSNYPMRGEA</sequence>
<name>A0A0K2T5J9_LEPSM</name>
<dbReference type="PANTHER" id="PTHR24208">
    <property type="entry name" value="LIM/HOMEOBOX PROTEIN LHX"/>
    <property type="match status" value="1"/>
</dbReference>
<evidence type="ECO:0000256" key="4">
    <source>
        <dbReference type="ARBA" id="ARBA00022833"/>
    </source>
</evidence>
<dbReference type="GO" id="GO:0030182">
    <property type="term" value="P:neuron differentiation"/>
    <property type="evidence" value="ECO:0007669"/>
    <property type="project" value="TreeGrafter"/>
</dbReference>
<evidence type="ECO:0000256" key="5">
    <source>
        <dbReference type="ARBA" id="ARBA00023038"/>
    </source>
</evidence>
<dbReference type="SUPFAM" id="SSF46689">
    <property type="entry name" value="Homeodomain-like"/>
    <property type="match status" value="1"/>
</dbReference>
<accession>A0A0K2T5J9</accession>
<dbReference type="OrthoDB" id="10068367at2759"/>
<feature type="DNA-binding region" description="Homeobox" evidence="9">
    <location>
        <begin position="3"/>
        <end position="57"/>
    </location>
</feature>
<dbReference type="Gene3D" id="1.10.10.60">
    <property type="entry name" value="Homeodomain-like"/>
    <property type="match status" value="1"/>
</dbReference>
<reference evidence="13" key="1">
    <citation type="submission" date="2014-05" db="EMBL/GenBank/DDBJ databases">
        <authorList>
            <person name="Chronopoulou M."/>
        </authorList>
    </citation>
    <scope>NUCLEOTIDE SEQUENCE</scope>
    <source>
        <tissue evidence="13">Whole organism</tissue>
    </source>
</reference>
<dbReference type="SMART" id="SM00389">
    <property type="entry name" value="HOX"/>
    <property type="match status" value="1"/>
</dbReference>
<keyword evidence="4" id="KW-0862">Zinc</keyword>
<dbReference type="PROSITE" id="PS50071">
    <property type="entry name" value="HOMEOBOX_2"/>
    <property type="match status" value="1"/>
</dbReference>
<keyword evidence="7 9" id="KW-0371">Homeobox</keyword>
<evidence type="ECO:0000256" key="8">
    <source>
        <dbReference type="ARBA" id="ARBA00023242"/>
    </source>
</evidence>
<dbReference type="AlphaFoldDB" id="A0A0K2T5J9"/>
<dbReference type="EMBL" id="HACA01003952">
    <property type="protein sequence ID" value="CDW21313.1"/>
    <property type="molecule type" value="Transcribed_RNA"/>
</dbReference>
<evidence type="ECO:0000256" key="2">
    <source>
        <dbReference type="ARBA" id="ARBA00022723"/>
    </source>
</evidence>
<dbReference type="InterPro" id="IPR050453">
    <property type="entry name" value="LIM_Homeobox_TF"/>
</dbReference>
<evidence type="ECO:0000256" key="10">
    <source>
        <dbReference type="RuleBase" id="RU000682"/>
    </source>
</evidence>
<keyword evidence="8 9" id="KW-0539">Nucleus</keyword>
<dbReference type="Pfam" id="PF00046">
    <property type="entry name" value="Homeodomain"/>
    <property type="match status" value="1"/>
</dbReference>
<dbReference type="GO" id="GO:0005634">
    <property type="term" value="C:nucleus"/>
    <property type="evidence" value="ECO:0007669"/>
    <property type="project" value="UniProtKB-SubCell"/>
</dbReference>
<keyword evidence="2" id="KW-0479">Metal-binding</keyword>